<organism evidence="16 17">
    <name type="scientific">[Candida] anglica</name>
    <dbReference type="NCBI Taxonomy" id="148631"/>
    <lineage>
        <taxon>Eukaryota</taxon>
        <taxon>Fungi</taxon>
        <taxon>Dikarya</taxon>
        <taxon>Ascomycota</taxon>
        <taxon>Saccharomycotina</taxon>
        <taxon>Pichiomycetes</taxon>
        <taxon>Debaryomycetaceae</taxon>
        <taxon>Kurtzmaniella</taxon>
    </lineage>
</organism>
<dbReference type="PANTHER" id="PTHR10050">
    <property type="entry name" value="DOLICHYL-PHOSPHATE-MANNOSE--PROTEIN MANNOSYLTRANSFERASE"/>
    <property type="match status" value="1"/>
</dbReference>
<evidence type="ECO:0000256" key="7">
    <source>
        <dbReference type="ARBA" id="ARBA00022692"/>
    </source>
</evidence>
<dbReference type="Pfam" id="PF02815">
    <property type="entry name" value="MIR"/>
    <property type="match status" value="1"/>
</dbReference>
<keyword evidence="11 14" id="KW-0472">Membrane</keyword>
<evidence type="ECO:0000256" key="12">
    <source>
        <dbReference type="ARBA" id="ARBA00045085"/>
    </source>
</evidence>
<evidence type="ECO:0000256" key="11">
    <source>
        <dbReference type="ARBA" id="ARBA00023136"/>
    </source>
</evidence>
<dbReference type="PROSITE" id="PS50919">
    <property type="entry name" value="MIR"/>
    <property type="match status" value="3"/>
</dbReference>
<keyword evidence="10 14" id="KW-1133">Transmembrane helix</keyword>
<accession>A0ABP0EE50</accession>
<evidence type="ECO:0000256" key="10">
    <source>
        <dbReference type="ARBA" id="ARBA00022989"/>
    </source>
</evidence>
<dbReference type="InterPro" id="IPR016093">
    <property type="entry name" value="MIR_motif"/>
</dbReference>
<dbReference type="Gene3D" id="2.80.10.50">
    <property type="match status" value="1"/>
</dbReference>
<feature type="transmembrane region" description="Helical" evidence="14">
    <location>
        <begin position="714"/>
        <end position="733"/>
    </location>
</feature>
<evidence type="ECO:0000256" key="2">
    <source>
        <dbReference type="ARBA" id="ARBA00004922"/>
    </source>
</evidence>
<reference evidence="16 17" key="1">
    <citation type="submission" date="2024-01" db="EMBL/GenBank/DDBJ databases">
        <authorList>
            <consortium name="Genoscope - CEA"/>
            <person name="William W."/>
        </authorList>
    </citation>
    <scope>NUCLEOTIDE SEQUENCE [LARGE SCALE GENOMIC DNA]</scope>
    <source>
        <strain evidence="16 17">29B2s-10</strain>
    </source>
</reference>
<comment type="subcellular location">
    <subcellularLocation>
        <location evidence="1 14">Endoplasmic reticulum membrane</location>
        <topology evidence="1 14">Multi-pass membrane protein</topology>
    </subcellularLocation>
</comment>
<protein>
    <recommendedName>
        <fullName evidence="4 14">Dolichyl-phosphate-mannose--protein mannosyltransferase</fullName>
        <ecNumber evidence="4 14">2.4.1.109</ecNumber>
    </recommendedName>
</protein>
<dbReference type="EMBL" id="OZ004257">
    <property type="protein sequence ID" value="CAK7909530.1"/>
    <property type="molecule type" value="Genomic_DNA"/>
</dbReference>
<evidence type="ECO:0000313" key="16">
    <source>
        <dbReference type="EMBL" id="CAK7909530.1"/>
    </source>
</evidence>
<dbReference type="Proteomes" id="UP001497600">
    <property type="component" value="Chromosome E"/>
</dbReference>
<keyword evidence="17" id="KW-1185">Reference proteome</keyword>
<feature type="transmembrane region" description="Helical" evidence="14">
    <location>
        <begin position="248"/>
        <end position="281"/>
    </location>
</feature>
<comment type="catalytic activity">
    <reaction evidence="13 14">
        <text>a di-trans,poly-cis-dolichyl beta-D-mannosyl phosphate + L-seryl-[protein] = 3-O-(alpha-D-mannosyl)-L-seryl-[protein] + a di-trans,poly-cis-dolichyl phosphate + H(+)</text>
        <dbReference type="Rhea" id="RHEA:17377"/>
        <dbReference type="Rhea" id="RHEA-COMP:9863"/>
        <dbReference type="Rhea" id="RHEA-COMP:13546"/>
        <dbReference type="Rhea" id="RHEA-COMP:19498"/>
        <dbReference type="Rhea" id="RHEA-COMP:19501"/>
        <dbReference type="ChEBI" id="CHEBI:15378"/>
        <dbReference type="ChEBI" id="CHEBI:29999"/>
        <dbReference type="ChEBI" id="CHEBI:57683"/>
        <dbReference type="ChEBI" id="CHEBI:58211"/>
        <dbReference type="ChEBI" id="CHEBI:137321"/>
        <dbReference type="EC" id="2.4.1.109"/>
    </reaction>
</comment>
<dbReference type="InterPro" id="IPR036300">
    <property type="entry name" value="MIR_dom_sf"/>
</dbReference>
<comment type="catalytic activity">
    <reaction evidence="12 14">
        <text>a di-trans,poly-cis-dolichyl beta-D-mannosyl phosphate + L-threonyl-[protein] = 3-O-(alpha-D-mannosyl)-L-threonyl-[protein] + a di-trans,poly-cis-dolichyl phosphate + H(+)</text>
        <dbReference type="Rhea" id="RHEA:53396"/>
        <dbReference type="Rhea" id="RHEA-COMP:11060"/>
        <dbReference type="Rhea" id="RHEA-COMP:13547"/>
        <dbReference type="Rhea" id="RHEA-COMP:19498"/>
        <dbReference type="Rhea" id="RHEA-COMP:19501"/>
        <dbReference type="ChEBI" id="CHEBI:15378"/>
        <dbReference type="ChEBI" id="CHEBI:30013"/>
        <dbReference type="ChEBI" id="CHEBI:57683"/>
        <dbReference type="ChEBI" id="CHEBI:58211"/>
        <dbReference type="ChEBI" id="CHEBI:137323"/>
        <dbReference type="EC" id="2.4.1.109"/>
    </reaction>
</comment>
<comment type="function">
    <text evidence="14">Transfers mannose from Dol-P-mannose to Ser or Thr residues on proteins.</text>
</comment>
<dbReference type="PANTHER" id="PTHR10050:SF52">
    <property type="entry name" value="DOLICHYL-PHOSPHATE-MANNOSE--PROTEIN MANNOSYLTRANSFERASE 6"/>
    <property type="match status" value="1"/>
</dbReference>
<evidence type="ECO:0000256" key="4">
    <source>
        <dbReference type="ARBA" id="ARBA00012839"/>
    </source>
</evidence>
<keyword evidence="9 14" id="KW-0256">Endoplasmic reticulum</keyword>
<dbReference type="Pfam" id="PF16192">
    <property type="entry name" value="PMT_4TMC"/>
    <property type="match status" value="1"/>
</dbReference>
<dbReference type="SUPFAM" id="SSF82109">
    <property type="entry name" value="MIR domain"/>
    <property type="match status" value="1"/>
</dbReference>
<feature type="transmembrane region" description="Helical" evidence="14">
    <location>
        <begin position="163"/>
        <end position="180"/>
    </location>
</feature>
<feature type="transmembrane region" description="Helical" evidence="14">
    <location>
        <begin position="75"/>
        <end position="94"/>
    </location>
</feature>
<keyword evidence="5 14" id="KW-0328">Glycosyltransferase</keyword>
<evidence type="ECO:0000256" key="13">
    <source>
        <dbReference type="ARBA" id="ARBA00045102"/>
    </source>
</evidence>
<evidence type="ECO:0000256" key="8">
    <source>
        <dbReference type="ARBA" id="ARBA00022737"/>
    </source>
</evidence>
<feature type="transmembrane region" description="Helical" evidence="14">
    <location>
        <begin position="739"/>
        <end position="759"/>
    </location>
</feature>
<gene>
    <name evidence="16" type="primary">PMT6</name>
    <name evidence="16" type="ORF">CAAN4_E15346</name>
</gene>
<evidence type="ECO:0000256" key="14">
    <source>
        <dbReference type="RuleBase" id="RU367007"/>
    </source>
</evidence>
<proteinExistence type="inferred from homology"/>
<feature type="domain" description="MIR" evidence="15">
    <location>
        <begin position="357"/>
        <end position="411"/>
    </location>
</feature>
<evidence type="ECO:0000256" key="3">
    <source>
        <dbReference type="ARBA" id="ARBA00007222"/>
    </source>
</evidence>
<evidence type="ECO:0000259" key="15">
    <source>
        <dbReference type="PROSITE" id="PS50919"/>
    </source>
</evidence>
<evidence type="ECO:0000313" key="17">
    <source>
        <dbReference type="Proteomes" id="UP001497600"/>
    </source>
</evidence>
<feature type="transmembrane region" description="Helical" evidence="14">
    <location>
        <begin position="301"/>
        <end position="322"/>
    </location>
</feature>
<keyword evidence="6 14" id="KW-0808">Transferase</keyword>
<dbReference type="GO" id="GO:0016757">
    <property type="term" value="F:glycosyltransferase activity"/>
    <property type="evidence" value="ECO:0007669"/>
    <property type="project" value="UniProtKB-KW"/>
</dbReference>
<comment type="pathway">
    <text evidence="2 14">Protein modification; protein glycosylation.</text>
</comment>
<evidence type="ECO:0000256" key="1">
    <source>
        <dbReference type="ARBA" id="ARBA00004477"/>
    </source>
</evidence>
<keyword evidence="7 14" id="KW-0812">Transmembrane</keyword>
<dbReference type="InterPro" id="IPR003342">
    <property type="entry name" value="ArnT-like_N"/>
</dbReference>
<evidence type="ECO:0000256" key="6">
    <source>
        <dbReference type="ARBA" id="ARBA00022679"/>
    </source>
</evidence>
<sequence>MASGAALYATSDGLKRRNFGREDSEIEDIISKTSSLNLADRKMKFSDIWATTNENPESSSSDHIAAGQGNSRYGLFNWSSIIILTAISAFVRLYQISKTNYVVWDEAHFGKFGSHYIQHEYYFDVHPPLGKLLVGLSGYLAGYDGSFAFESGHHFPETLNFQFMRTFNAFFGILCTPIAYQTAVLSGFSKPTVWLITLSVVFEMISLTLAKFILLDSMLLFFTVTTFYCLVKLHKLRLESQSLSKRGLLWLAITGVSIGCVCSVKWVGLFITCVVGLYTIFDLYIKYCEFETNQTSFSTYFKHWIARIFTLILIPFTIYLACFKIHFMVLNKSGSGDGSVSSLLQASFENNSIEGGPRTVRYGSMVTMRSHGLSPNLLHSHPSRYPEGSLQQQVTTYGYKDNNNEFLIEFDLESGNNGEFATYEPLEGENITTRPLLDGDIVRFVHKDTGCLLHSHAIPAAISKSQNEVSCYSSLEASDPKDEWILEIQVQEESPDSFFANESKDEVHPISTNFRLKHRVLGCYLATSGYSYPAWGFGQGEVICKHSFVGADKTTWWNVEDHVNPSLELPEKAYMAPKPKFWKEFIMLNYAMMSSNNALLPDPDRFDKLSSEWWQWPILQIGLRMCSWTSTDVKYFLMGNPVVTWGSTALIGCFVIYTIVLLWLWQRQRIVYHGGILDSVFNQYLIQGLAPFVAWLFNYYPFIAMGRVTYLHHYAPALYFGIFVSGFVIEQALKKLPKLIRLISYAVLYAGIIGMFYYLKDFSFGMEGPSINFQHLKLLETWMV</sequence>
<feature type="transmembrane region" description="Helical" evidence="14">
    <location>
        <begin position="192"/>
        <end position="213"/>
    </location>
</feature>
<feature type="domain" description="MIR" evidence="15">
    <location>
        <begin position="504"/>
        <end position="562"/>
    </location>
</feature>
<dbReference type="InterPro" id="IPR027005">
    <property type="entry name" value="PMT-like"/>
</dbReference>
<dbReference type="EC" id="2.4.1.109" evidence="4 14"/>
<feature type="transmembrane region" description="Helical" evidence="14">
    <location>
        <begin position="642"/>
        <end position="664"/>
    </location>
</feature>
<name>A0ABP0EE50_9ASCO</name>
<dbReference type="Pfam" id="PF02366">
    <property type="entry name" value="PMT"/>
    <property type="match status" value="1"/>
</dbReference>
<evidence type="ECO:0000256" key="9">
    <source>
        <dbReference type="ARBA" id="ARBA00022824"/>
    </source>
</evidence>
<dbReference type="InterPro" id="IPR032421">
    <property type="entry name" value="PMT_4TMC"/>
</dbReference>
<feature type="domain" description="MIR" evidence="15">
    <location>
        <begin position="433"/>
        <end position="489"/>
    </location>
</feature>
<dbReference type="SMART" id="SM00472">
    <property type="entry name" value="MIR"/>
    <property type="match status" value="3"/>
</dbReference>
<feature type="transmembrane region" description="Helical" evidence="14">
    <location>
        <begin position="684"/>
        <end position="702"/>
    </location>
</feature>
<evidence type="ECO:0000256" key="5">
    <source>
        <dbReference type="ARBA" id="ARBA00022676"/>
    </source>
</evidence>
<keyword evidence="8" id="KW-0677">Repeat</keyword>
<comment type="similarity">
    <text evidence="3 14">Belongs to the glycosyltransferase 39 family.</text>
</comment>